<sequence length="375" mass="42958">MLWDNIVGQTEIKTKLKQSIKDGRISHAQLFAGPEGSGALALAMAYAQQVLCGETENNCHIKVNNLQHPDLHFSFPFSATDSVKKPIAKLLMNQWRSFVQENIYGNVNDWMKHLGIEKKQGAINVDEADEIVKTLALNSYEGGYKIMIIWMPELMNTAAANKLLKIIEEPPQKTLFLLVCEREDLLLPTITSRCQLVKIPKIENQEIENFLIQKENFGQEKAKHLAFLSNGNLRDAFALMQNSNKVFDSYFVTWVRKAFMAAKTPVVLKDLIDWSNEISTWSRDEQKNFLNYCSEIFRQALLKTYQAHELVNVQIQVEGFKWEGFAQFIHGANIEEILEEINEASYHIERNGNAKFILLDLSIKLTRLLHRKATA</sequence>
<keyword evidence="2" id="KW-1185">Reference proteome</keyword>
<dbReference type="OrthoDB" id="9811073at2"/>
<gene>
    <name evidence="1" type="ORF">EAH69_06840</name>
</gene>
<dbReference type="GO" id="GO:0006261">
    <property type="term" value="P:DNA-templated DNA replication"/>
    <property type="evidence" value="ECO:0007669"/>
    <property type="project" value="TreeGrafter"/>
</dbReference>
<dbReference type="Gene3D" id="3.40.50.300">
    <property type="entry name" value="P-loop containing nucleotide triphosphate hydrolases"/>
    <property type="match status" value="1"/>
</dbReference>
<dbReference type="Proteomes" id="UP000275348">
    <property type="component" value="Unassembled WGS sequence"/>
</dbReference>
<organism evidence="1 2">
    <name type="scientific">Faecalibacter macacae</name>
    <dbReference type="NCBI Taxonomy" id="1859289"/>
    <lineage>
        <taxon>Bacteria</taxon>
        <taxon>Pseudomonadati</taxon>
        <taxon>Bacteroidota</taxon>
        <taxon>Flavobacteriia</taxon>
        <taxon>Flavobacteriales</taxon>
        <taxon>Weeksellaceae</taxon>
        <taxon>Faecalibacter</taxon>
    </lineage>
</organism>
<dbReference type="AlphaFoldDB" id="A0A3L9MBR6"/>
<evidence type="ECO:0000313" key="2">
    <source>
        <dbReference type="Proteomes" id="UP000275348"/>
    </source>
</evidence>
<dbReference type="EMBL" id="RDOJ01000007">
    <property type="protein sequence ID" value="RLZ10500.1"/>
    <property type="molecule type" value="Genomic_DNA"/>
</dbReference>
<dbReference type="RefSeq" id="WP_121934446.1">
    <property type="nucleotide sequence ID" value="NZ_RDOJ01000007.1"/>
</dbReference>
<name>A0A3L9MBR6_9FLAO</name>
<dbReference type="InterPro" id="IPR050238">
    <property type="entry name" value="DNA_Rep/Repair_Clamp_Loader"/>
</dbReference>
<dbReference type="SUPFAM" id="SSF52540">
    <property type="entry name" value="P-loop containing nucleoside triphosphate hydrolases"/>
    <property type="match status" value="1"/>
</dbReference>
<dbReference type="PANTHER" id="PTHR11669">
    <property type="entry name" value="REPLICATION FACTOR C / DNA POLYMERASE III GAMMA-TAU SUBUNIT"/>
    <property type="match status" value="1"/>
</dbReference>
<proteinExistence type="predicted"/>
<comment type="caution">
    <text evidence="1">The sequence shown here is derived from an EMBL/GenBank/DDBJ whole genome shotgun (WGS) entry which is preliminary data.</text>
</comment>
<evidence type="ECO:0000313" key="1">
    <source>
        <dbReference type="EMBL" id="RLZ10500.1"/>
    </source>
</evidence>
<dbReference type="Pfam" id="PF13177">
    <property type="entry name" value="DNA_pol3_delta2"/>
    <property type="match status" value="1"/>
</dbReference>
<protein>
    <submittedName>
        <fullName evidence="1">DNA polymerase III subunit delta</fullName>
    </submittedName>
</protein>
<dbReference type="PANTHER" id="PTHR11669:SF8">
    <property type="entry name" value="DNA POLYMERASE III SUBUNIT DELTA"/>
    <property type="match status" value="1"/>
</dbReference>
<reference evidence="1 2" key="1">
    <citation type="submission" date="2018-10" db="EMBL/GenBank/DDBJ databases">
        <authorList>
            <person name="Chen X."/>
        </authorList>
    </citation>
    <scope>NUCLEOTIDE SEQUENCE [LARGE SCALE GENOMIC DNA]</scope>
    <source>
        <strain evidence="1 2">YIM 102668</strain>
    </source>
</reference>
<dbReference type="InterPro" id="IPR027417">
    <property type="entry name" value="P-loop_NTPase"/>
</dbReference>
<accession>A0A3L9MBR6</accession>